<feature type="non-terminal residue" evidence="1">
    <location>
        <position position="1"/>
    </location>
</feature>
<keyword evidence="2" id="KW-1185">Reference proteome</keyword>
<feature type="non-terminal residue" evidence="1">
    <location>
        <position position="131"/>
    </location>
</feature>
<dbReference type="Proteomes" id="UP000789920">
    <property type="component" value="Unassembled WGS sequence"/>
</dbReference>
<gene>
    <name evidence="1" type="ORF">RPERSI_LOCUS25902</name>
</gene>
<evidence type="ECO:0000313" key="2">
    <source>
        <dbReference type="Proteomes" id="UP000789920"/>
    </source>
</evidence>
<reference evidence="1" key="1">
    <citation type="submission" date="2021-06" db="EMBL/GenBank/DDBJ databases">
        <authorList>
            <person name="Kallberg Y."/>
            <person name="Tangrot J."/>
            <person name="Rosling A."/>
        </authorList>
    </citation>
    <scope>NUCLEOTIDE SEQUENCE</scope>
    <source>
        <strain evidence="1">MA461A</strain>
    </source>
</reference>
<organism evidence="1 2">
    <name type="scientific">Racocetra persica</name>
    <dbReference type="NCBI Taxonomy" id="160502"/>
    <lineage>
        <taxon>Eukaryota</taxon>
        <taxon>Fungi</taxon>
        <taxon>Fungi incertae sedis</taxon>
        <taxon>Mucoromycota</taxon>
        <taxon>Glomeromycotina</taxon>
        <taxon>Glomeromycetes</taxon>
        <taxon>Diversisporales</taxon>
        <taxon>Gigasporaceae</taxon>
        <taxon>Racocetra</taxon>
    </lineage>
</organism>
<comment type="caution">
    <text evidence="1">The sequence shown here is derived from an EMBL/GenBank/DDBJ whole genome shotgun (WGS) entry which is preliminary data.</text>
</comment>
<evidence type="ECO:0000313" key="1">
    <source>
        <dbReference type="EMBL" id="CAG8822849.1"/>
    </source>
</evidence>
<protein>
    <submittedName>
        <fullName evidence="1">2644_t:CDS:1</fullName>
    </submittedName>
</protein>
<sequence>PRGPNSPNGGGINDGGIIIVSSVVINSEPEIYSMGKECVGRVGKRRTSTSQTPNNFQSKNNNSRIDEIVDPSNVEPEPILKSVGPTNPRIENVVPENANLKTIEGKEYVFIEGRSESRTKSKGVENIDEGT</sequence>
<accession>A0ACA9S361</accession>
<name>A0ACA9S361_9GLOM</name>
<proteinExistence type="predicted"/>
<dbReference type="EMBL" id="CAJVQC010086783">
    <property type="protein sequence ID" value="CAG8822849.1"/>
    <property type="molecule type" value="Genomic_DNA"/>
</dbReference>